<accession>A0A1R3GZA4</accession>
<dbReference type="AlphaFoldDB" id="A0A1R3GZA4"/>
<dbReference type="InterPro" id="IPR002156">
    <property type="entry name" value="RNaseH_domain"/>
</dbReference>
<dbReference type="PANTHER" id="PTHR33033:SF83">
    <property type="entry name" value="REVERSE TRANSCRIPTASE-LIKE PROTEIN"/>
    <property type="match status" value="1"/>
</dbReference>
<organism evidence="3 4">
    <name type="scientific">Corchorus olitorius</name>
    <dbReference type="NCBI Taxonomy" id="93759"/>
    <lineage>
        <taxon>Eukaryota</taxon>
        <taxon>Viridiplantae</taxon>
        <taxon>Streptophyta</taxon>
        <taxon>Embryophyta</taxon>
        <taxon>Tracheophyta</taxon>
        <taxon>Spermatophyta</taxon>
        <taxon>Magnoliopsida</taxon>
        <taxon>eudicotyledons</taxon>
        <taxon>Gunneridae</taxon>
        <taxon>Pentapetalae</taxon>
        <taxon>rosids</taxon>
        <taxon>malvids</taxon>
        <taxon>Malvales</taxon>
        <taxon>Malvaceae</taxon>
        <taxon>Grewioideae</taxon>
        <taxon>Apeibeae</taxon>
        <taxon>Corchorus</taxon>
    </lineage>
</organism>
<feature type="domain" description="RNase H type-1" evidence="2">
    <location>
        <begin position="160"/>
        <end position="217"/>
    </location>
</feature>
<evidence type="ECO:0000313" key="4">
    <source>
        <dbReference type="Proteomes" id="UP000187203"/>
    </source>
</evidence>
<protein>
    <recommendedName>
        <fullName evidence="2">RNase H type-1 domain-containing protein</fullName>
    </recommendedName>
</protein>
<dbReference type="PANTHER" id="PTHR33033">
    <property type="entry name" value="POLYNUCLEOTIDYL TRANSFERASE, RIBONUCLEASE H-LIKE SUPERFAMILY PROTEIN-RELATED"/>
    <property type="match status" value="1"/>
</dbReference>
<comment type="caution">
    <text evidence="3">The sequence shown here is derived from an EMBL/GenBank/DDBJ whole genome shotgun (WGS) entry which is preliminary data.</text>
</comment>
<evidence type="ECO:0000313" key="3">
    <source>
        <dbReference type="EMBL" id="OMO63429.1"/>
    </source>
</evidence>
<evidence type="ECO:0000259" key="2">
    <source>
        <dbReference type="Pfam" id="PF13456"/>
    </source>
</evidence>
<dbReference type="Gene3D" id="3.30.420.10">
    <property type="entry name" value="Ribonuclease H-like superfamily/Ribonuclease H"/>
    <property type="match status" value="1"/>
</dbReference>
<dbReference type="EMBL" id="AWUE01021123">
    <property type="protein sequence ID" value="OMO63429.1"/>
    <property type="molecule type" value="Genomic_DNA"/>
</dbReference>
<dbReference type="SUPFAM" id="SSF53098">
    <property type="entry name" value="Ribonuclease H-like"/>
    <property type="match status" value="1"/>
</dbReference>
<name>A0A1R3GZA4_9ROSI</name>
<dbReference type="GO" id="GO:0003676">
    <property type="term" value="F:nucleic acid binding"/>
    <property type="evidence" value="ECO:0007669"/>
    <property type="project" value="InterPro"/>
</dbReference>
<dbReference type="OrthoDB" id="1001975at2759"/>
<evidence type="ECO:0000256" key="1">
    <source>
        <dbReference type="SAM" id="Coils"/>
    </source>
</evidence>
<reference evidence="4" key="1">
    <citation type="submission" date="2013-09" db="EMBL/GenBank/DDBJ databases">
        <title>Corchorus olitorius genome sequencing.</title>
        <authorList>
            <person name="Alam M."/>
            <person name="Haque M.S."/>
            <person name="Islam M.S."/>
            <person name="Emdad E.M."/>
            <person name="Islam M.M."/>
            <person name="Ahmed B."/>
            <person name="Halim A."/>
            <person name="Hossen Q.M.M."/>
            <person name="Hossain M.Z."/>
            <person name="Ahmed R."/>
            <person name="Khan M.M."/>
            <person name="Islam R."/>
            <person name="Rashid M.M."/>
            <person name="Khan S.A."/>
            <person name="Rahman M.S."/>
            <person name="Alam M."/>
            <person name="Yahiya A.S."/>
            <person name="Khan M.S."/>
            <person name="Azam M.S."/>
            <person name="Haque T."/>
            <person name="Lashkar M.Z.H."/>
            <person name="Akhand A.I."/>
            <person name="Morshed G."/>
            <person name="Roy S."/>
            <person name="Uddin K.S."/>
            <person name="Rabeya T."/>
            <person name="Hossain A.S."/>
            <person name="Chowdhury A."/>
            <person name="Snigdha A.R."/>
            <person name="Mortoza M.S."/>
            <person name="Matin S.A."/>
            <person name="Hoque S.M.E."/>
            <person name="Islam M.K."/>
            <person name="Roy D.K."/>
            <person name="Haider R."/>
            <person name="Moosa M.M."/>
            <person name="Elias S.M."/>
            <person name="Hasan A.M."/>
            <person name="Jahan S."/>
            <person name="Shafiuddin M."/>
            <person name="Mahmood N."/>
            <person name="Shommy N.S."/>
        </authorList>
    </citation>
    <scope>NUCLEOTIDE SEQUENCE [LARGE SCALE GENOMIC DNA]</scope>
    <source>
        <strain evidence="4">cv. O-4</strain>
    </source>
</reference>
<dbReference type="InterPro" id="IPR044730">
    <property type="entry name" value="RNase_H-like_dom_plant"/>
</dbReference>
<keyword evidence="4" id="KW-1185">Reference proteome</keyword>
<dbReference type="CDD" id="cd06222">
    <property type="entry name" value="RNase_H_like"/>
    <property type="match status" value="1"/>
</dbReference>
<feature type="coiled-coil region" evidence="1">
    <location>
        <begin position="17"/>
        <end position="44"/>
    </location>
</feature>
<dbReference type="InterPro" id="IPR012337">
    <property type="entry name" value="RNaseH-like_sf"/>
</dbReference>
<proteinExistence type="predicted"/>
<dbReference type="Proteomes" id="UP000187203">
    <property type="component" value="Unassembled WGS sequence"/>
</dbReference>
<gene>
    <name evidence="3" type="ORF">COLO4_32459</name>
</gene>
<keyword evidence="1" id="KW-0175">Coiled coil</keyword>
<dbReference type="GO" id="GO:0004523">
    <property type="term" value="F:RNA-DNA hybrid ribonuclease activity"/>
    <property type="evidence" value="ECO:0007669"/>
    <property type="project" value="InterPro"/>
</dbReference>
<dbReference type="InterPro" id="IPR036397">
    <property type="entry name" value="RNaseH_sf"/>
</dbReference>
<dbReference type="Pfam" id="PF13456">
    <property type="entry name" value="RVT_3"/>
    <property type="match status" value="1"/>
</dbReference>
<sequence>MLKELKFDLKNWKKAHCNRGMSEIKETKDEIQKLEEEWAADLSNGRLRKEIILKKEELWKSYKVEERSWHQKSRFQWLHEGDRNSKFYHLVAADRYRSNSLECIDVGDSVLTDPVENMVNVPRKNQIARIVVTWSPPPLGSLKFNVDGASSGSSGMAGIGESDCSNAVKWVNALIACPWGLNRFIIEIRAITRRLASWHLSHVFRETNIEADELAKSGIDRPSDLIEFCQG</sequence>